<evidence type="ECO:0000313" key="3">
    <source>
        <dbReference type="Proteomes" id="UP000237105"/>
    </source>
</evidence>
<name>A0A2P5CBK3_PARAD</name>
<sequence>MSSTTSVQLDRFRGSNGSSRVGDKPDPLGKKVREESRGIFVEKELKRTKTFKLAVPFDAKFGKLMLKNRKMLVQYVRDSIPPTILSWVDIKKKDIELIFQRLELMFEFPHDNVLFMDDSYVDHDEDLERSVEQHEETF</sequence>
<dbReference type="AlphaFoldDB" id="A0A2P5CBK3"/>
<organism evidence="2 3">
    <name type="scientific">Parasponia andersonii</name>
    <name type="common">Sponia andersonii</name>
    <dbReference type="NCBI Taxonomy" id="3476"/>
    <lineage>
        <taxon>Eukaryota</taxon>
        <taxon>Viridiplantae</taxon>
        <taxon>Streptophyta</taxon>
        <taxon>Embryophyta</taxon>
        <taxon>Tracheophyta</taxon>
        <taxon>Spermatophyta</taxon>
        <taxon>Magnoliopsida</taxon>
        <taxon>eudicotyledons</taxon>
        <taxon>Gunneridae</taxon>
        <taxon>Pentapetalae</taxon>
        <taxon>rosids</taxon>
        <taxon>fabids</taxon>
        <taxon>Rosales</taxon>
        <taxon>Cannabaceae</taxon>
        <taxon>Parasponia</taxon>
    </lineage>
</organism>
<comment type="caution">
    <text evidence="2">The sequence shown here is derived from an EMBL/GenBank/DDBJ whole genome shotgun (WGS) entry which is preliminary data.</text>
</comment>
<dbReference type="Proteomes" id="UP000237105">
    <property type="component" value="Unassembled WGS sequence"/>
</dbReference>
<feature type="compositionally biased region" description="Basic and acidic residues" evidence="1">
    <location>
        <begin position="21"/>
        <end position="30"/>
    </location>
</feature>
<accession>A0A2P5CBK3</accession>
<feature type="region of interest" description="Disordered" evidence="1">
    <location>
        <begin position="1"/>
        <end position="30"/>
    </location>
</feature>
<gene>
    <name evidence="2" type="ORF">PanWU01x14_166200</name>
</gene>
<evidence type="ECO:0000256" key="1">
    <source>
        <dbReference type="SAM" id="MobiDB-lite"/>
    </source>
</evidence>
<dbReference type="OrthoDB" id="10387669at2759"/>
<keyword evidence="3" id="KW-1185">Reference proteome</keyword>
<proteinExistence type="predicted"/>
<evidence type="ECO:0000313" key="2">
    <source>
        <dbReference type="EMBL" id="PON58408.1"/>
    </source>
</evidence>
<reference evidence="3" key="1">
    <citation type="submission" date="2016-06" db="EMBL/GenBank/DDBJ databases">
        <title>Parallel loss of symbiosis genes in relatives of nitrogen-fixing non-legume Parasponia.</title>
        <authorList>
            <person name="Van Velzen R."/>
            <person name="Holmer R."/>
            <person name="Bu F."/>
            <person name="Rutten L."/>
            <person name="Van Zeijl A."/>
            <person name="Liu W."/>
            <person name="Santuari L."/>
            <person name="Cao Q."/>
            <person name="Sharma T."/>
            <person name="Shen D."/>
            <person name="Roswanjaya Y."/>
            <person name="Wardhani T."/>
            <person name="Kalhor M.S."/>
            <person name="Jansen J."/>
            <person name="Van den Hoogen J."/>
            <person name="Gungor B."/>
            <person name="Hartog M."/>
            <person name="Hontelez J."/>
            <person name="Verver J."/>
            <person name="Yang W.-C."/>
            <person name="Schijlen E."/>
            <person name="Repin R."/>
            <person name="Schilthuizen M."/>
            <person name="Schranz E."/>
            <person name="Heidstra R."/>
            <person name="Miyata K."/>
            <person name="Fedorova E."/>
            <person name="Kohlen W."/>
            <person name="Bisseling T."/>
            <person name="Smit S."/>
            <person name="Geurts R."/>
        </authorList>
    </citation>
    <scope>NUCLEOTIDE SEQUENCE [LARGE SCALE GENOMIC DNA]</scope>
    <source>
        <strain evidence="3">cv. WU1-14</strain>
    </source>
</reference>
<protein>
    <submittedName>
        <fullName evidence="2">Uncharacterized protein</fullName>
    </submittedName>
</protein>
<dbReference type="EMBL" id="JXTB01000149">
    <property type="protein sequence ID" value="PON58408.1"/>
    <property type="molecule type" value="Genomic_DNA"/>
</dbReference>